<gene>
    <name evidence="2" type="ORF">ACIA8P_29150</name>
</gene>
<dbReference type="CDD" id="cd05930">
    <property type="entry name" value="A_NRPS"/>
    <property type="match status" value="1"/>
</dbReference>
<dbReference type="Gene3D" id="3.40.50.12780">
    <property type="entry name" value="N-terminal domain of ligase-like"/>
    <property type="match status" value="1"/>
</dbReference>
<organism evidence="2 3">
    <name type="scientific">Streptomyces cellulosae</name>
    <dbReference type="NCBI Taxonomy" id="1968"/>
    <lineage>
        <taxon>Bacteria</taxon>
        <taxon>Bacillati</taxon>
        <taxon>Actinomycetota</taxon>
        <taxon>Actinomycetes</taxon>
        <taxon>Kitasatosporales</taxon>
        <taxon>Streptomycetaceae</taxon>
        <taxon>Streptomyces</taxon>
    </lineage>
</organism>
<dbReference type="Proteomes" id="UP001612415">
    <property type="component" value="Unassembled WGS sequence"/>
</dbReference>
<dbReference type="RefSeq" id="WP_398659216.1">
    <property type="nucleotide sequence ID" value="NZ_JBITDC010000012.1"/>
</dbReference>
<evidence type="ECO:0000259" key="1">
    <source>
        <dbReference type="Pfam" id="PF00501"/>
    </source>
</evidence>
<keyword evidence="3" id="KW-1185">Reference proteome</keyword>
<evidence type="ECO:0000313" key="2">
    <source>
        <dbReference type="EMBL" id="MFI5678686.1"/>
    </source>
</evidence>
<dbReference type="PANTHER" id="PTHR45527:SF1">
    <property type="entry name" value="FATTY ACID SYNTHASE"/>
    <property type="match status" value="1"/>
</dbReference>
<dbReference type="NCBIfam" id="TIGR01733">
    <property type="entry name" value="AA-adenyl-dom"/>
    <property type="match status" value="1"/>
</dbReference>
<accession>A0ABW7Y8H9</accession>
<comment type="caution">
    <text evidence="2">The sequence shown here is derived from an EMBL/GenBank/DDBJ whole genome shotgun (WGS) entry which is preliminary data.</text>
</comment>
<dbReference type="InterPro" id="IPR042099">
    <property type="entry name" value="ANL_N_sf"/>
</dbReference>
<dbReference type="EMBL" id="JBITDC010000012">
    <property type="protein sequence ID" value="MFI5678686.1"/>
    <property type="molecule type" value="Genomic_DNA"/>
</dbReference>
<reference evidence="2 3" key="1">
    <citation type="submission" date="2024-10" db="EMBL/GenBank/DDBJ databases">
        <title>The Natural Products Discovery Center: Release of the First 8490 Sequenced Strains for Exploring Actinobacteria Biosynthetic Diversity.</title>
        <authorList>
            <person name="Kalkreuter E."/>
            <person name="Kautsar S.A."/>
            <person name="Yang D."/>
            <person name="Bader C.D."/>
            <person name="Teijaro C.N."/>
            <person name="Fluegel L."/>
            <person name="Davis C.M."/>
            <person name="Simpson J.R."/>
            <person name="Lauterbach L."/>
            <person name="Steele A.D."/>
            <person name="Gui C."/>
            <person name="Meng S."/>
            <person name="Li G."/>
            <person name="Viehrig K."/>
            <person name="Ye F."/>
            <person name="Su P."/>
            <person name="Kiefer A.F."/>
            <person name="Nichols A."/>
            <person name="Cepeda A.J."/>
            <person name="Yan W."/>
            <person name="Fan B."/>
            <person name="Jiang Y."/>
            <person name="Adhikari A."/>
            <person name="Zheng C.-J."/>
            <person name="Schuster L."/>
            <person name="Cowan T.M."/>
            <person name="Smanski M.J."/>
            <person name="Chevrette M.G."/>
            <person name="De Carvalho L.P.S."/>
            <person name="Shen B."/>
        </authorList>
    </citation>
    <scope>NUCLEOTIDE SEQUENCE [LARGE SCALE GENOMIC DNA]</scope>
    <source>
        <strain evidence="2 3">NPDC051599</strain>
    </source>
</reference>
<dbReference type="Gene3D" id="3.30.300.30">
    <property type="match status" value="1"/>
</dbReference>
<dbReference type="InterPro" id="IPR010071">
    <property type="entry name" value="AA_adenyl_dom"/>
</dbReference>
<dbReference type="InterPro" id="IPR020845">
    <property type="entry name" value="AMP-binding_CS"/>
</dbReference>
<feature type="domain" description="AMP-dependent synthetase/ligase" evidence="1">
    <location>
        <begin position="30"/>
        <end position="372"/>
    </location>
</feature>
<protein>
    <submittedName>
        <fullName evidence="2">Amino acid adenylation domain-containing protein</fullName>
    </submittedName>
</protein>
<dbReference type="Pfam" id="PF00501">
    <property type="entry name" value="AMP-binding"/>
    <property type="match status" value="1"/>
</dbReference>
<proteinExistence type="predicted"/>
<evidence type="ECO:0000313" key="3">
    <source>
        <dbReference type="Proteomes" id="UP001612415"/>
    </source>
</evidence>
<dbReference type="SUPFAM" id="SSF56801">
    <property type="entry name" value="Acetyl-CoA synthetase-like"/>
    <property type="match status" value="1"/>
</dbReference>
<dbReference type="InterPro" id="IPR045851">
    <property type="entry name" value="AMP-bd_C_sf"/>
</dbReference>
<dbReference type="PANTHER" id="PTHR45527">
    <property type="entry name" value="NONRIBOSOMAL PEPTIDE SYNTHETASE"/>
    <property type="match status" value="1"/>
</dbReference>
<sequence length="516" mass="53934">MVHVPHPSSVSGAVRAVAEASVVHMVVGHVRARPDAVAVRSAHSALTYRELWRRALVVAAALDEAGVVAGDRVALIAARTPDTVAGALAVMALGAAYVPIDPEHPGERTAAVLAGATPTALLHSGPDATEAVPARSIPFIDIAALPDADAPDRSATLPGPEDIAYVVFTSGSTGIPKGVRVPHASLANYVSWCGELVGSAGTGSPLFGSLGFDLAMTSLWLPLSQGRTVVTVAGLWDQKTLFGERPEKYTFVKMTPSHARFFDVLAQPPRYDRVTRLLMFGGEGLDPALIASLGDRLDGVRLVNHYGPTETTIGCCAFSFDRSTLPATPTVPIGRPAWNTRAYVVDDQLRPVGQGSPGELVIAGRAVAAGYLGPQPSGERFIDEAELGGAAGRAYRTGDTVELRPDGTLLYLGRADDQLKVNGHRIELGELRHHVLSVPGVADAVFDVVRGPIDTLELFVRPVAAGGTDGLADAVRSALTTVLPSALVPEAVHTVPEIVVNANGKRDVAATRSRVA</sequence>
<name>A0ABW7Y8H9_STRCE</name>
<dbReference type="PROSITE" id="PS00455">
    <property type="entry name" value="AMP_BINDING"/>
    <property type="match status" value="1"/>
</dbReference>
<dbReference type="InterPro" id="IPR000873">
    <property type="entry name" value="AMP-dep_synth/lig_dom"/>
</dbReference>